<dbReference type="NCBIfam" id="NF047352">
    <property type="entry name" value="P_loop_sacsin"/>
    <property type="match status" value="1"/>
</dbReference>
<evidence type="ECO:0008006" key="4">
    <source>
        <dbReference type="Google" id="ProtNLM"/>
    </source>
</evidence>
<dbReference type="InterPro" id="IPR052957">
    <property type="entry name" value="Auxin_embryo_med"/>
</dbReference>
<feature type="region of interest" description="Disordered" evidence="1">
    <location>
        <begin position="1482"/>
        <end position="1514"/>
    </location>
</feature>
<dbReference type="OrthoDB" id="1262810at2759"/>
<organism evidence="2 3">
    <name type="scientific">Pseudogymnoascus verrucosus</name>
    <dbReference type="NCBI Taxonomy" id="342668"/>
    <lineage>
        <taxon>Eukaryota</taxon>
        <taxon>Fungi</taxon>
        <taxon>Dikarya</taxon>
        <taxon>Ascomycota</taxon>
        <taxon>Pezizomycotina</taxon>
        <taxon>Leotiomycetes</taxon>
        <taxon>Thelebolales</taxon>
        <taxon>Thelebolaceae</taxon>
        <taxon>Pseudogymnoascus</taxon>
    </lineage>
</organism>
<evidence type="ECO:0000256" key="1">
    <source>
        <dbReference type="SAM" id="MobiDB-lite"/>
    </source>
</evidence>
<dbReference type="GeneID" id="28842509"/>
<dbReference type="RefSeq" id="XP_018126489.1">
    <property type="nucleotide sequence ID" value="XM_018278539.2"/>
</dbReference>
<dbReference type="SUPFAM" id="SSF55874">
    <property type="entry name" value="ATPase domain of HSP90 chaperone/DNA topoisomerase II/histidine kinase"/>
    <property type="match status" value="1"/>
</dbReference>
<evidence type="ECO:0000313" key="2">
    <source>
        <dbReference type="EMBL" id="OBT92756.1"/>
    </source>
</evidence>
<reference evidence="2 3" key="1">
    <citation type="submission" date="2016-03" db="EMBL/GenBank/DDBJ databases">
        <title>Comparative genomics of Pseudogymnoascus destructans, the fungus causing white-nose syndrome of bats.</title>
        <authorList>
            <person name="Palmer J.M."/>
            <person name="Drees K.P."/>
            <person name="Foster J.T."/>
            <person name="Lindner D.L."/>
        </authorList>
    </citation>
    <scope>NUCLEOTIDE SEQUENCE [LARGE SCALE GENOMIC DNA]</scope>
    <source>
        <strain evidence="2 3">UAMH 10579</strain>
    </source>
</reference>
<dbReference type="STRING" id="342668.A0A1B8GA84"/>
<reference evidence="3" key="2">
    <citation type="journal article" date="2018" name="Nat. Commun.">
        <title>Extreme sensitivity to ultraviolet light in the fungal pathogen causing white-nose syndrome of bats.</title>
        <authorList>
            <person name="Palmer J.M."/>
            <person name="Drees K.P."/>
            <person name="Foster J.T."/>
            <person name="Lindner D.L."/>
        </authorList>
    </citation>
    <scope>NUCLEOTIDE SEQUENCE [LARGE SCALE GENOMIC DNA]</scope>
    <source>
        <strain evidence="3">UAMH 10579</strain>
    </source>
</reference>
<keyword evidence="3" id="KW-1185">Reference proteome</keyword>
<accession>A0A1B8GA84</accession>
<dbReference type="Gene3D" id="3.30.565.10">
    <property type="entry name" value="Histidine kinase-like ATPase, C-terminal domain"/>
    <property type="match status" value="1"/>
</dbReference>
<proteinExistence type="predicted"/>
<dbReference type="EMBL" id="KV460262">
    <property type="protein sequence ID" value="OBT92756.1"/>
    <property type="molecule type" value="Genomic_DNA"/>
</dbReference>
<protein>
    <recommendedName>
        <fullName evidence="4">Protein NO VEIN C-terminal domain-containing protein</fullName>
    </recommendedName>
</protein>
<name>A0A1B8GA84_9PEZI</name>
<gene>
    <name evidence="2" type="ORF">VE01_09123</name>
</gene>
<dbReference type="InterPro" id="IPR036890">
    <property type="entry name" value="HATPase_C_sf"/>
</dbReference>
<evidence type="ECO:0000313" key="3">
    <source>
        <dbReference type="Proteomes" id="UP000091956"/>
    </source>
</evidence>
<dbReference type="Proteomes" id="UP000091956">
    <property type="component" value="Unassembled WGS sequence"/>
</dbReference>
<dbReference type="PANTHER" id="PTHR32387:SF0">
    <property type="entry name" value="PROTEIN NO VEIN"/>
    <property type="match status" value="1"/>
</dbReference>
<sequence length="1770" mass="200584">MEDPREFIEGIARSKGSFTESFRQQADEEARQGRRGMLQAIQGAEEIREDLSKALNIISADLYTSRARFLMEVIQNADDNQYLASSTPTLCINVTRRLVKIECNETGFTEANVQALCRTGRSSKPPGQGYTGEKGIGFKSVFKIAKRAHVRSPPYYFQLDRARMLGMITPQWDEEYFAAHSQDYQTTIILDRICDASTNFAAALELDIEAIHPMVILFLRRLERLQITLHPSASLQNEARMSRRFRRYTNDALFPGITTLENEDTGTKEHFYKVQYTSAFNGTEERRPNLTQTDIVLAFPVELVSNTWTPRPKQLHTYAYLPLGKFGFQFIVQADFVTTSNRQSVDEDSPWNTNIARAIPQAFVDAVAAFNRVFPDSAQSAQLSKTWLVFLGVTSAEPSEYWRNIRRGIVKRLKRREVIQTRSGSYASPPSLMFLSWAKDRDGEPIFGSNNGYVSSAYPASVHGILGILGVGTPDSEWISTELQDLQRSGSLHDRSRSSAWYSDLAKVILTPGKSARHPTYKYELRKIPLIPLVDGLWSVAPTVSTPIYFPQSLGARIPSGLPLLLVDEAACKCKHRTKLFELLGVKYCDASNIVKEIVGYHTRFTRANHSDIVGHAKYLYHAKDQLIGNDLKKIYFAIAEKGSFLKGSDLYTDSPPSTELSELFSGYGDARFLHPDYFQDLHAIEKRQFIDWLKSEADIATVPRLTTQYDGLHDDFRWILENRSDRVLDIIRRHWDVYSSKFTSQIQRQFAHRTFLCQTGNLVPLRQSFIPLPGLVQKSHELCGSDSCSFLVLSGCLPRDWRFLSTFDVGTEDNLDFYLWILEQPGFKVNPSVERAKRLYSEIQSRAGSNAEKVSVRNSFCKNVIALPDNTFVSAGNCVYYAPRGFQAKPSLLAIYGNDLSNLFQNILYIKFASHTEALEYLYLIRSNVSTTMQAVSSVYEYLQVFCPAITIDPRNRIIAIPSETGSLEWKMPSECVWDDSEFSQNELQLRSKIAMEQIIKQHAPAAASFFTAIIKLPNAGIDELLSDLRLLQQDGSDDSATVFRLYERIEVYRRSSVEKIKDAFQTKPLVFLRGYNGNRGRWLKLEDCVWSRTILRTKYALMSTLNQYRSLFRDTLDVPNVTLKMLVQGFISTSDTPWEYSKDLLLDISRKRETNNELRLLQGVKCWPCRLPTGEPAFCAVGDFFVNDRQNLFEIFKDSQTFLDLDFDDSRRVTDLLHKLGCVSFLSEQVKVNTEAHLPLQSDHEMSQNYQRRADALNRYFEHYKCRSKYFLKPLLETVKVWISPNIETHYHLARGLSPQIFTVTRVEGGSSVRVNDTSDDAKPVLEIYLSSEQKKRDCALVTDFPKQLLEALKVRPFNAATELHQYLEVPLESLNMLLVRKGIIGEILSSSASSDTSESDEMSDDEDQLQWRGLVAPLATPERRSGVTPFATPLTELSRPSAVVTGQSVPSTQSPRNPEFISRILAVETSFRNPFSRSGFLIPPERPEEAPPTEPVTTAGIYSTSNRSRNTDRLRQFAQHSRTGLNASRSGTSSAVNTPIAAAFDMTELGSALEDSRASVVPATLVSVWSARRPQARLIPDRNQEDRARDFEIGFLGEHYVFTVLRDQLRLPNFSGQVHWTSSLRSRAGFSTCRDGPSDFTYPDTEGALTRYLQQMLFPYTKPTWLDTVLSDGNKPTYLLEVKSTPSRNPTTRFFMSGHQHALAKRLQVTSTRPTQIYVIVRISGLDALEDGATHKPQWRVYLDPYSLGEQGVLGFYAPTYTVTAVS</sequence>
<dbReference type="PANTHER" id="PTHR32387">
    <property type="entry name" value="WU:FJ29H11"/>
    <property type="match status" value="1"/>
</dbReference>